<dbReference type="InterPro" id="IPR002762">
    <property type="entry name" value="CbiX-like"/>
</dbReference>
<keyword evidence="2" id="KW-0456">Lyase</keyword>
<dbReference type="Gene3D" id="3.40.50.1400">
    <property type="match status" value="2"/>
</dbReference>
<dbReference type="GO" id="GO:0046872">
    <property type="term" value="F:metal ion binding"/>
    <property type="evidence" value="ECO:0007669"/>
    <property type="project" value="UniProtKB-KW"/>
</dbReference>
<accession>A0A1I6S009</accession>
<sequence>MPRTALIVAHGSPSDPDPQEAALRDLAVRVAALLPGWRIGGATLAKQGSFDAAVAELGTPWVYPYFMARGYFTKKVLAERAAPQGLRVLEPFGTEPALVQSAAHALRRELDGRGWQADGTTLLVAAHGSAVSRTSAESARDFAAALKSEMGFAEARAGYVEEPPFLADSAQGLGQAVCLPQFALNAGHMLEDVPEALAEAGFAGPVLPAFIDWPETPELIAQSLERQANSA</sequence>
<dbReference type="EMBL" id="FOZW01000004">
    <property type="protein sequence ID" value="SFS70246.1"/>
    <property type="molecule type" value="Genomic_DNA"/>
</dbReference>
<dbReference type="Pfam" id="PF01903">
    <property type="entry name" value="CbiX"/>
    <property type="match status" value="1"/>
</dbReference>
<dbReference type="Proteomes" id="UP000199392">
    <property type="component" value="Unassembled WGS sequence"/>
</dbReference>
<evidence type="ECO:0000256" key="1">
    <source>
        <dbReference type="ARBA" id="ARBA00022723"/>
    </source>
</evidence>
<dbReference type="STRING" id="311180.SAMN04488050_10438"/>
<reference evidence="4" key="1">
    <citation type="submission" date="2016-10" db="EMBL/GenBank/DDBJ databases">
        <authorList>
            <person name="Varghese N."/>
            <person name="Submissions S."/>
        </authorList>
    </citation>
    <scope>NUCLEOTIDE SEQUENCE [LARGE SCALE GENOMIC DNA]</scope>
    <source>
        <strain evidence="4">DSM 26894</strain>
    </source>
</reference>
<dbReference type="OrthoDB" id="7346027at2"/>
<keyword evidence="1" id="KW-0479">Metal-binding</keyword>
<protein>
    <submittedName>
        <fullName evidence="3">CbiX protein</fullName>
    </submittedName>
</protein>
<gene>
    <name evidence="3" type="ORF">SAMN04488050_10438</name>
</gene>
<dbReference type="SUPFAM" id="SSF53800">
    <property type="entry name" value="Chelatase"/>
    <property type="match status" value="2"/>
</dbReference>
<proteinExistence type="predicted"/>
<evidence type="ECO:0000313" key="3">
    <source>
        <dbReference type="EMBL" id="SFS70246.1"/>
    </source>
</evidence>
<organism evidence="3 4">
    <name type="scientific">Alloyangia pacifica</name>
    <dbReference type="NCBI Taxonomy" id="311180"/>
    <lineage>
        <taxon>Bacteria</taxon>
        <taxon>Pseudomonadati</taxon>
        <taxon>Pseudomonadota</taxon>
        <taxon>Alphaproteobacteria</taxon>
        <taxon>Rhodobacterales</taxon>
        <taxon>Roseobacteraceae</taxon>
        <taxon>Alloyangia</taxon>
    </lineage>
</organism>
<dbReference type="AlphaFoldDB" id="A0A1I6S009"/>
<dbReference type="RefSeq" id="WP_092423362.1">
    <property type="nucleotide sequence ID" value="NZ_FNCL01000004.1"/>
</dbReference>
<evidence type="ECO:0000256" key="2">
    <source>
        <dbReference type="ARBA" id="ARBA00023239"/>
    </source>
</evidence>
<keyword evidence="4" id="KW-1185">Reference proteome</keyword>
<dbReference type="CDD" id="cd03416">
    <property type="entry name" value="CbiX_SirB_N"/>
    <property type="match status" value="1"/>
</dbReference>
<name>A0A1I6S009_9RHOB</name>
<evidence type="ECO:0000313" key="4">
    <source>
        <dbReference type="Proteomes" id="UP000199392"/>
    </source>
</evidence>
<dbReference type="GO" id="GO:0016829">
    <property type="term" value="F:lyase activity"/>
    <property type="evidence" value="ECO:0007669"/>
    <property type="project" value="UniProtKB-KW"/>
</dbReference>